<keyword evidence="2" id="KW-1185">Reference proteome</keyword>
<proteinExistence type="predicted"/>
<evidence type="ECO:0008006" key="3">
    <source>
        <dbReference type="Google" id="ProtNLM"/>
    </source>
</evidence>
<evidence type="ECO:0000313" key="1">
    <source>
        <dbReference type="EMBL" id="EPF31974.1"/>
    </source>
</evidence>
<dbReference type="HOGENOM" id="CLU_017594_0_0_12"/>
<protein>
    <recommendedName>
        <fullName evidence="3">Alkaline phosphatase family protein</fullName>
    </recommendedName>
</protein>
<dbReference type="STRING" id="1125699.HMPREF9194_02329"/>
<dbReference type="Pfam" id="PF01663">
    <property type="entry name" value="Phosphodiest"/>
    <property type="match status" value="1"/>
</dbReference>
<dbReference type="Gene3D" id="3.40.720.10">
    <property type="entry name" value="Alkaline Phosphatase, subunit A"/>
    <property type="match status" value="1"/>
</dbReference>
<dbReference type="InterPro" id="IPR002591">
    <property type="entry name" value="Phosphodiest/P_Trfase"/>
</dbReference>
<reference evidence="1 2" key="1">
    <citation type="submission" date="2013-04" db="EMBL/GenBank/DDBJ databases">
        <title>The Genome Sequence of Treponema maltophilum ATCC 51939.</title>
        <authorList>
            <consortium name="The Broad Institute Genomics Platform"/>
            <person name="Earl A."/>
            <person name="Ward D."/>
            <person name="Feldgarden M."/>
            <person name="Gevers D."/>
            <person name="Leonetti C."/>
            <person name="Blanton J.M."/>
            <person name="Dewhirst F.E."/>
            <person name="Izard J."/>
            <person name="Walker B."/>
            <person name="Young S."/>
            <person name="Zeng Q."/>
            <person name="Gargeya S."/>
            <person name="Fitzgerald M."/>
            <person name="Haas B."/>
            <person name="Abouelleil A."/>
            <person name="Allen A.W."/>
            <person name="Alvarado L."/>
            <person name="Arachchi H.M."/>
            <person name="Berlin A.M."/>
            <person name="Chapman S.B."/>
            <person name="Gainer-Dewar J."/>
            <person name="Goldberg J."/>
            <person name="Griggs A."/>
            <person name="Gujja S."/>
            <person name="Hansen M."/>
            <person name="Howarth C."/>
            <person name="Imamovic A."/>
            <person name="Ireland A."/>
            <person name="Larimer J."/>
            <person name="McCowan C."/>
            <person name="Murphy C."/>
            <person name="Pearson M."/>
            <person name="Poon T.W."/>
            <person name="Priest M."/>
            <person name="Roberts A."/>
            <person name="Saif S."/>
            <person name="Shea T."/>
            <person name="Sisk P."/>
            <person name="Sykes S."/>
            <person name="Wortman J."/>
            <person name="Nusbaum C."/>
            <person name="Birren B."/>
        </authorList>
    </citation>
    <scope>NUCLEOTIDE SEQUENCE [LARGE SCALE GENOMIC DNA]</scope>
    <source>
        <strain evidence="1 2">ATCC 51939</strain>
    </source>
</reference>
<accession>S3L5A0</accession>
<dbReference type="InterPro" id="IPR017850">
    <property type="entry name" value="Alkaline_phosphatase_core_sf"/>
</dbReference>
<dbReference type="SUPFAM" id="SSF53649">
    <property type="entry name" value="Alkaline phosphatase-like"/>
    <property type="match status" value="1"/>
</dbReference>
<gene>
    <name evidence="1" type="ORF">HMPREF9194_02329</name>
</gene>
<organism evidence="1 2">
    <name type="scientific">Treponema maltophilum ATCC 51939</name>
    <dbReference type="NCBI Taxonomy" id="1125699"/>
    <lineage>
        <taxon>Bacteria</taxon>
        <taxon>Pseudomonadati</taxon>
        <taxon>Spirochaetota</taxon>
        <taxon>Spirochaetia</taxon>
        <taxon>Spirochaetales</taxon>
        <taxon>Treponemataceae</taxon>
        <taxon>Treponema</taxon>
    </lineage>
</organism>
<dbReference type="RefSeq" id="WP_016526580.1">
    <property type="nucleotide sequence ID" value="NZ_KE332518.1"/>
</dbReference>
<name>S3L5A0_TREMA</name>
<evidence type="ECO:0000313" key="2">
    <source>
        <dbReference type="Proteomes" id="UP000014541"/>
    </source>
</evidence>
<dbReference type="PANTHER" id="PTHR10151">
    <property type="entry name" value="ECTONUCLEOTIDE PYROPHOSPHATASE/PHOSPHODIESTERASE"/>
    <property type="match status" value="1"/>
</dbReference>
<dbReference type="GO" id="GO:0016787">
    <property type="term" value="F:hydrolase activity"/>
    <property type="evidence" value="ECO:0007669"/>
    <property type="project" value="UniProtKB-ARBA"/>
</dbReference>
<sequence>MNKVMLISFDAVGSDEVTELLTMPNFKRLTQNGMLFRDMKTVFVSNTYPIHTSVATGKPPCAHGIISNMWIDPAEEGAWCYDSRRIRAKTLWNAAREKGLKTASVLWPVTGYAKDINWNLPEVVIRKGENQVVQNLKAGSFIIQMEAFFRHRHLMHGISQPALDTFAVHVMRDIVLSRKPDFMLLHLTSFDTICHQFGRTAPETKKALVYLDGFLGNMLDILEKDTTVIVFSDHAQLDVHSNIHPNALLERMGFLKQTESYDEVFKKTVNVLSDYRYFFHYAGGSAFLFSPAADKAPDKENPQGKAAEIDSIKKAVLQLEGVERLLTDDEMKESGFGAPSSLYAAGALFGIGAKEGRHFGDTHYEKGSHGYTVNRPHYGTFCAVNKKIEGASCTSILDVTKLTAAELGVSMD</sequence>
<comment type="caution">
    <text evidence="1">The sequence shown here is derived from an EMBL/GenBank/DDBJ whole genome shotgun (WGS) entry which is preliminary data.</text>
</comment>
<dbReference type="PATRIC" id="fig|1125699.3.peg.2345"/>
<dbReference type="eggNOG" id="COG1524">
    <property type="taxonomic scope" value="Bacteria"/>
</dbReference>
<dbReference type="Proteomes" id="UP000014541">
    <property type="component" value="Unassembled WGS sequence"/>
</dbReference>
<dbReference type="AlphaFoldDB" id="S3L5A0"/>
<dbReference type="CDD" id="cd16018">
    <property type="entry name" value="Enpp"/>
    <property type="match status" value="1"/>
</dbReference>
<dbReference type="EMBL" id="ATFF01000006">
    <property type="protein sequence ID" value="EPF31974.1"/>
    <property type="molecule type" value="Genomic_DNA"/>
</dbReference>
<dbReference type="PANTHER" id="PTHR10151:SF120">
    <property type="entry name" value="BIS(5'-ADENOSYL)-TRIPHOSPHATASE"/>
    <property type="match status" value="1"/>
</dbReference>